<dbReference type="GeneID" id="5720402"/>
<gene>
    <name evidence="10" type="ORF">CHLRE_09g399663v5</name>
</gene>
<dbReference type="KEGG" id="cre:CHLRE_09g399663v5"/>
<dbReference type="InterPro" id="IPR035965">
    <property type="entry name" value="PAS-like_dom_sf"/>
</dbReference>
<dbReference type="OrthoDB" id="542352at2759"/>
<keyword evidence="2" id="KW-0716">Sensory transduction</keyword>
<keyword evidence="3" id="KW-0808">Transferase</keyword>
<dbReference type="FunFam" id="3.30.450.20:FF:000060">
    <property type="entry name" value="Sensor protein FixL"/>
    <property type="match status" value="1"/>
</dbReference>
<feature type="region of interest" description="Disordered" evidence="7">
    <location>
        <begin position="1"/>
        <end position="46"/>
    </location>
</feature>
<feature type="region of interest" description="Disordered" evidence="7">
    <location>
        <begin position="2004"/>
        <end position="2029"/>
    </location>
</feature>
<dbReference type="InterPro" id="IPR013767">
    <property type="entry name" value="PAS_fold"/>
</dbReference>
<dbReference type="PANTHER" id="PTHR31600">
    <property type="entry name" value="TINY MACROCYSTS PROTEIN B-RELATED"/>
    <property type="match status" value="1"/>
</dbReference>
<evidence type="ECO:0000256" key="4">
    <source>
        <dbReference type="ARBA" id="ARBA00022741"/>
    </source>
</evidence>
<dbReference type="Gramene" id="PNW79071">
    <property type="protein sequence ID" value="PNW79071"/>
    <property type="gene ID" value="CHLRE_09g399663v5"/>
</dbReference>
<dbReference type="Pfam" id="PF25474">
    <property type="entry name" value="TPR_TmcB"/>
    <property type="match status" value="1"/>
</dbReference>
<feature type="transmembrane region" description="Helical" evidence="8">
    <location>
        <begin position="1651"/>
        <end position="1669"/>
    </location>
</feature>
<organism evidence="10 11">
    <name type="scientific">Chlamydomonas reinhardtii</name>
    <name type="common">Chlamydomonas smithii</name>
    <dbReference type="NCBI Taxonomy" id="3055"/>
    <lineage>
        <taxon>Eukaryota</taxon>
        <taxon>Viridiplantae</taxon>
        <taxon>Chlorophyta</taxon>
        <taxon>core chlorophytes</taxon>
        <taxon>Chlorophyceae</taxon>
        <taxon>CS clade</taxon>
        <taxon>Chlamydomonadales</taxon>
        <taxon>Chlamydomonadaceae</taxon>
        <taxon>Chlamydomonas</taxon>
    </lineage>
</organism>
<feature type="compositionally biased region" description="Low complexity" evidence="7">
    <location>
        <begin position="1592"/>
        <end position="1605"/>
    </location>
</feature>
<feature type="compositionally biased region" description="Basic and acidic residues" evidence="7">
    <location>
        <begin position="1299"/>
        <end position="1308"/>
    </location>
</feature>
<dbReference type="EMBL" id="CM008970">
    <property type="protein sequence ID" value="PNW79071.1"/>
    <property type="molecule type" value="Genomic_DNA"/>
</dbReference>
<feature type="region of interest" description="Disordered" evidence="7">
    <location>
        <begin position="1552"/>
        <end position="1608"/>
    </location>
</feature>
<dbReference type="SUPFAM" id="SSF55785">
    <property type="entry name" value="PYP-like sensor domain (PAS domain)"/>
    <property type="match status" value="1"/>
</dbReference>
<feature type="transmembrane region" description="Helical" evidence="8">
    <location>
        <begin position="174"/>
        <end position="199"/>
    </location>
</feature>
<keyword evidence="8" id="KW-1133">Transmembrane helix</keyword>
<feature type="transmembrane region" description="Helical" evidence="8">
    <location>
        <begin position="2360"/>
        <end position="2381"/>
    </location>
</feature>
<accession>A0A2K3DEV4</accession>
<feature type="region of interest" description="Disordered" evidence="7">
    <location>
        <begin position="1915"/>
        <end position="1963"/>
    </location>
</feature>
<dbReference type="GO" id="GO:0006355">
    <property type="term" value="P:regulation of DNA-templated transcription"/>
    <property type="evidence" value="ECO:0007669"/>
    <property type="project" value="InterPro"/>
</dbReference>
<dbReference type="PANTHER" id="PTHR31600:SF2">
    <property type="entry name" value="GAMETE ENRICHED GENE 10 PROTEIN-RELATED"/>
    <property type="match status" value="1"/>
</dbReference>
<evidence type="ECO:0000256" key="8">
    <source>
        <dbReference type="SAM" id="Phobius"/>
    </source>
</evidence>
<feature type="compositionally biased region" description="Pro residues" evidence="7">
    <location>
        <begin position="1464"/>
        <end position="1473"/>
    </location>
</feature>
<dbReference type="GO" id="GO:0005524">
    <property type="term" value="F:ATP binding"/>
    <property type="evidence" value="ECO:0007669"/>
    <property type="project" value="UniProtKB-KW"/>
</dbReference>
<dbReference type="ExpressionAtlas" id="A0A2K3DEV4">
    <property type="expression patterns" value="baseline and differential"/>
</dbReference>
<feature type="compositionally biased region" description="Gly residues" evidence="7">
    <location>
        <begin position="1381"/>
        <end position="1392"/>
    </location>
</feature>
<dbReference type="GO" id="GO:0009881">
    <property type="term" value="F:photoreceptor activity"/>
    <property type="evidence" value="ECO:0007669"/>
    <property type="project" value="UniProtKB-KW"/>
</dbReference>
<dbReference type="InterPro" id="IPR052994">
    <property type="entry name" value="Tiny_macrocysts_regulators"/>
</dbReference>
<dbReference type="Gene3D" id="3.30.450.20">
    <property type="entry name" value="PAS domain"/>
    <property type="match status" value="1"/>
</dbReference>
<feature type="transmembrane region" description="Helical" evidence="8">
    <location>
        <begin position="348"/>
        <end position="369"/>
    </location>
</feature>
<dbReference type="SMART" id="SM00091">
    <property type="entry name" value="PAS"/>
    <property type="match status" value="2"/>
</dbReference>
<feature type="region of interest" description="Disordered" evidence="7">
    <location>
        <begin position="1259"/>
        <end position="1476"/>
    </location>
</feature>
<feature type="transmembrane region" description="Helical" evidence="8">
    <location>
        <begin position="1857"/>
        <end position="1879"/>
    </location>
</feature>
<protein>
    <recommendedName>
        <fullName evidence="9">PAS domain-containing protein</fullName>
    </recommendedName>
</protein>
<dbReference type="Pfam" id="PF00989">
    <property type="entry name" value="PAS"/>
    <property type="match status" value="1"/>
</dbReference>
<evidence type="ECO:0000256" key="3">
    <source>
        <dbReference type="ARBA" id="ARBA00022679"/>
    </source>
</evidence>
<evidence type="ECO:0000259" key="9">
    <source>
        <dbReference type="PROSITE" id="PS50112"/>
    </source>
</evidence>
<sequence length="2457" mass="263978">MAPKDDDGASSERSGTSGADTASQGSSHKSDLKALRREKHGNEEEQDLLEQKKSFIEGVYSCMYTLVRQSALSSWKFAVLKIFLEGLVRELVVFNPSMAAWVIDTNNPVWQIVRWVLWRSPIMRLYGYDTYIRVMYVMVAIVYLAVLGLVWLTLAMRKQEQSKWLKHAAVSLHVLFDLVFIMLYVSFFDYFVFTANCNFSAPVKDHVYFVGVECLKMPHILHMAVAIITAALFFCVTALLLVASSDLNPVSRGYLASPAAITRLRILAAKAFYVIVADDMQSWPKPQALFLAGAVGFIVYWNLKRVPFYRTYVNGVWTGIWFGVLYTALLLVYIAFGHHKSVDQRRVVTLWVLYGIFPVVVGTSVLSYWRARLALHPASKFEALEPGVKISKVHKFGDPMEVEVLARVMRQYNNDGDVTEEAAALGEKVVRAGMMVFPNNPTLLILYANFLLEVRKDGPAARTQLQLASKHSPTLLQRYQIFCTGEASKKLKDSQDGGMDLQAYIEFRRNFRAVLRVHKEVLLLQAELWQLMMRSVLRVSDVDKALEDLEAGSQRAHQVYKRVLERYPNNGKLLRCYGKFLEDVKHDPATAARVYGEASRNGGGDAILNLDLSAIQSAADKPDFLTSMSMEDDAVIVINAEGTIMMCSQAVNSVFGYAKNELEGMNVSLLMPQPFSQRHPSYLSRYVNGGEPHILDTVREVVGLHKDRFVFPLSLCVTKMSGTGTDSVFLGVARPMASNSLNVRAWIAPNGVFLCGDTQFASMCGIAESELVGCTLEGISLTAAVEVQQLLEQCRAASEVELASGVIRASLVLRHRYMDTVPVDVVVGIAGTDAQRIYVLDCTRADKATNVLVVDHHMRLRFASTGVSALLGYPARRLATMRLDQLLPAPYNTLHAKWTQNPPPNIPPTSCRAGKVVHLLNEAGSAVPVRIKVSAATGSGGGVNDANIGALNVVQIEKVSMEEQLEEKRWVLTADIRGRIRSVSRPDSELFDFAGADLVGCSLCDTIDIFAEWRERNGESQLQLLMLALLDKEHEMPGTSWRVRVRAPATVAAPHLPAVPGAPGVSKHSIASKSACLQVELHDAAEAGSAADGSEAAGNEGEGEGATLVAVTLWRRDLLSGVVELDEGLVVRRASPMTGLIVGVPAGAMMRKPIQKFLDMPIDIAWDDLVAQFARKGHGTKQRPALKGAASSRGTVSPVMPFIGPHPDTGTMRILTQGVSVLAPGGRPKITLTLHPDTTFAGAHANLMRVLHLDGGSQDGAAGGEATAGEHSAAAGNGAATAGADAQRQRSMRKSMSKKATDASRDEAPAAAGGNDTPTRAPAATSDEDGEDRDTNEQGTPKVGIVAEKGETAGETGDSDEDRPHSEDGSGGVSEDASYAGGDGSGSGSGDGGGRRGRRKPRVTNGSNCSRDLEAEDQARLHGKAASKSDFVAQWVRTLTKNTSGALDPSAPSRKPSLALGAPPGTPPAPVAAPPGGLGLELALAPIPEDGVEGMTQAAVAAAGRQAAQAQPGAIGGGYMKPPPFGRIGSMLGNSGLTMAGVQQVTALPMQQMQAGGGSGGGSEDDFGSGVGKGGKEDKAGGKGEDWEHGSEAASSASGSQAASGFTSVTDASGAGELVIDSRRGRLLKALQKLVCGPMLMEPLEKLRKHTYAIFLLMLITHVVTYVVVSNEIKSEHHDVNLVHRQALAMDRSQLIAVRAMMGAFCERPNVTLKVSVCANTLNYTIGKLQENIALMEAHHQYVYLGDNAAATTMLMDDVYNIWTSKSTATYNTFLDTSPPRIQAARAGVWVLGNRFIAAAREAVYWLPVIKEQYRLHRTFNFLVDNGIGPLFEVYAKSLDLLVNAAWKSVDRLRLTLIVLLVVEALVIQMSCLVYEWVLVQRLESSRLVAILAMLGLPGPILRQLATKEAKILEDDDDDESCDNDEEEHRHAQPAAATATRGGSGEADAVPGSGTQVQQPGVGGATARDMLAAGGRSRKQGMPAAVEDDDEAAAAPYGSLPPAAMKSVRHADSGDAAGGGANGADGAVARRQSRLLPESDPELMKVKKPAGAGAGAGAGAARTPAGGDVSEQKDDVSAASDSDDDGKPQNRGAKISSGGGMLDDGGARSRLVAGSGRVSGRRGAAARTMRGLRVNGKTLRPSFVNVTKFMLPFVAWNIALVIVYAISLVQLEGLQGPLASLNMASHIIYRYTRVRAIAFGYVSQDEDASRDIWRDMLATELRYFDSEYNALMYGGTPITQTSAVFNHPVPPSTFFSSAFATEFFRSKRCFRFDQEACLKPGDQYYEVTHNGLDVMVRRMLAEMRLLSEDADADVAYTSTRYLYMYHVGARDLYEGLQQAAQLFVDYSISRYNQVVDIHTILLICTIVGICAYMVLILWPHLARLKADAMRQSALLSHVPPELDVRAHVKAIFRRAQAGGGKRGGGGFRLLGGGGGRNAGVSGEMVAASGACAGGVGA</sequence>
<dbReference type="CDD" id="cd00130">
    <property type="entry name" value="PAS"/>
    <property type="match status" value="1"/>
</dbReference>
<evidence type="ECO:0000313" key="11">
    <source>
        <dbReference type="Proteomes" id="UP000006906"/>
    </source>
</evidence>
<dbReference type="PROSITE" id="PS50112">
    <property type="entry name" value="PAS"/>
    <property type="match status" value="1"/>
</dbReference>
<feature type="compositionally biased region" description="Basic and acidic residues" evidence="7">
    <location>
        <begin position="1411"/>
        <end position="1420"/>
    </location>
</feature>
<feature type="compositionally biased region" description="Basic and acidic residues" evidence="7">
    <location>
        <begin position="28"/>
        <end position="46"/>
    </location>
</feature>
<keyword evidence="1" id="KW-0600">Photoreceptor protein</keyword>
<feature type="compositionally biased region" description="Low complexity" evidence="7">
    <location>
        <begin position="2108"/>
        <end position="2124"/>
    </location>
</feature>
<dbReference type="GO" id="GO:0016301">
    <property type="term" value="F:kinase activity"/>
    <property type="evidence" value="ECO:0007669"/>
    <property type="project" value="UniProtKB-KW"/>
</dbReference>
<feature type="transmembrane region" description="Helical" evidence="8">
    <location>
        <begin position="2149"/>
        <end position="2171"/>
    </location>
</feature>
<dbReference type="InterPro" id="IPR000014">
    <property type="entry name" value="PAS"/>
</dbReference>
<name>A0A2K3DEV4_CHLRE</name>
<evidence type="ECO:0000256" key="5">
    <source>
        <dbReference type="ARBA" id="ARBA00022777"/>
    </source>
</evidence>
<evidence type="ECO:0000256" key="2">
    <source>
        <dbReference type="ARBA" id="ARBA00022606"/>
    </source>
</evidence>
<evidence type="ECO:0000256" key="1">
    <source>
        <dbReference type="ARBA" id="ARBA00022543"/>
    </source>
</evidence>
<feature type="domain" description="PAS" evidence="9">
    <location>
        <begin position="620"/>
        <end position="690"/>
    </location>
</feature>
<keyword evidence="8" id="KW-0472">Membrane</keyword>
<keyword evidence="4" id="KW-0547">Nucleotide-binding</keyword>
<feature type="transmembrane region" description="Helical" evidence="8">
    <location>
        <begin position="255"/>
        <end position="276"/>
    </location>
</feature>
<keyword evidence="6" id="KW-0067">ATP-binding</keyword>
<feature type="compositionally biased region" description="Low complexity" evidence="7">
    <location>
        <begin position="1264"/>
        <end position="1286"/>
    </location>
</feature>
<dbReference type="Proteomes" id="UP000006906">
    <property type="component" value="Chromosome 9"/>
</dbReference>
<keyword evidence="1" id="KW-0675">Receptor</keyword>
<dbReference type="RefSeq" id="XP_042921358.1">
    <property type="nucleotide sequence ID" value="XM_043065945.1"/>
</dbReference>
<evidence type="ECO:0000256" key="6">
    <source>
        <dbReference type="ARBA" id="ARBA00022840"/>
    </source>
</evidence>
<feature type="compositionally biased region" description="Polar residues" evidence="7">
    <location>
        <begin position="11"/>
        <end position="27"/>
    </location>
</feature>
<feature type="region of interest" description="Disordered" evidence="7">
    <location>
        <begin position="2047"/>
        <end position="2124"/>
    </location>
</feature>
<feature type="transmembrane region" description="Helical" evidence="8">
    <location>
        <begin position="315"/>
        <end position="336"/>
    </location>
</feature>
<feature type="transmembrane region" description="Helical" evidence="8">
    <location>
        <begin position="134"/>
        <end position="154"/>
    </location>
</feature>
<feature type="transmembrane region" description="Helical" evidence="8">
    <location>
        <begin position="288"/>
        <end position="303"/>
    </location>
</feature>
<evidence type="ECO:0000256" key="7">
    <source>
        <dbReference type="SAM" id="MobiDB-lite"/>
    </source>
</evidence>
<keyword evidence="5" id="KW-0418">Kinase</keyword>
<feature type="transmembrane region" description="Helical" evidence="8">
    <location>
        <begin position="220"/>
        <end position="243"/>
    </location>
</feature>
<feature type="compositionally biased region" description="Acidic residues" evidence="7">
    <location>
        <begin position="1915"/>
        <end position="1926"/>
    </location>
</feature>
<dbReference type="NCBIfam" id="TIGR00229">
    <property type="entry name" value="sensory_box"/>
    <property type="match status" value="1"/>
</dbReference>
<evidence type="ECO:0000313" key="10">
    <source>
        <dbReference type="EMBL" id="PNW79071.1"/>
    </source>
</evidence>
<keyword evidence="1" id="KW-0157">Chromophore</keyword>
<feature type="compositionally biased region" description="Basic and acidic residues" evidence="7">
    <location>
        <begin position="1574"/>
        <end position="1591"/>
    </location>
</feature>
<keyword evidence="11" id="KW-1185">Reference proteome</keyword>
<proteinExistence type="predicted"/>
<dbReference type="InterPro" id="IPR057352">
    <property type="entry name" value="TPR_TmcB/C"/>
</dbReference>
<reference evidence="10 11" key="1">
    <citation type="journal article" date="2007" name="Science">
        <title>The Chlamydomonas genome reveals the evolution of key animal and plant functions.</title>
        <authorList>
            <person name="Merchant S.S."/>
            <person name="Prochnik S.E."/>
            <person name="Vallon O."/>
            <person name="Harris E.H."/>
            <person name="Karpowicz S.J."/>
            <person name="Witman G.B."/>
            <person name="Terry A."/>
            <person name="Salamov A."/>
            <person name="Fritz-Laylin L.K."/>
            <person name="Marechal-Drouard L."/>
            <person name="Marshall W.F."/>
            <person name="Qu L.H."/>
            <person name="Nelson D.R."/>
            <person name="Sanderfoot A.A."/>
            <person name="Spalding M.H."/>
            <person name="Kapitonov V.V."/>
            <person name="Ren Q."/>
            <person name="Ferris P."/>
            <person name="Lindquist E."/>
            <person name="Shapiro H."/>
            <person name="Lucas S.M."/>
            <person name="Grimwood J."/>
            <person name="Schmutz J."/>
            <person name="Cardol P."/>
            <person name="Cerutti H."/>
            <person name="Chanfreau G."/>
            <person name="Chen C.L."/>
            <person name="Cognat V."/>
            <person name="Croft M.T."/>
            <person name="Dent R."/>
            <person name="Dutcher S."/>
            <person name="Fernandez E."/>
            <person name="Fukuzawa H."/>
            <person name="Gonzalez-Ballester D."/>
            <person name="Gonzalez-Halphen D."/>
            <person name="Hallmann A."/>
            <person name="Hanikenne M."/>
            <person name="Hippler M."/>
            <person name="Inwood W."/>
            <person name="Jabbari K."/>
            <person name="Kalanon M."/>
            <person name="Kuras R."/>
            <person name="Lefebvre P.A."/>
            <person name="Lemaire S.D."/>
            <person name="Lobanov A.V."/>
            <person name="Lohr M."/>
            <person name="Manuell A."/>
            <person name="Meier I."/>
            <person name="Mets L."/>
            <person name="Mittag M."/>
            <person name="Mittelmeier T."/>
            <person name="Moroney J.V."/>
            <person name="Moseley J."/>
            <person name="Napoli C."/>
            <person name="Nedelcu A.M."/>
            <person name="Niyogi K."/>
            <person name="Novoselov S.V."/>
            <person name="Paulsen I.T."/>
            <person name="Pazour G."/>
            <person name="Purton S."/>
            <person name="Ral J.P."/>
            <person name="Riano-Pachon D.M."/>
            <person name="Riekhof W."/>
            <person name="Rymarquis L."/>
            <person name="Schroda M."/>
            <person name="Stern D."/>
            <person name="Umen J."/>
            <person name="Willows R."/>
            <person name="Wilson N."/>
            <person name="Zimmer S.L."/>
            <person name="Allmer J."/>
            <person name="Balk J."/>
            <person name="Bisova K."/>
            <person name="Chen C.J."/>
            <person name="Elias M."/>
            <person name="Gendler K."/>
            <person name="Hauser C."/>
            <person name="Lamb M.R."/>
            <person name="Ledford H."/>
            <person name="Long J.C."/>
            <person name="Minagawa J."/>
            <person name="Page M.D."/>
            <person name="Pan J."/>
            <person name="Pootakham W."/>
            <person name="Roje S."/>
            <person name="Rose A."/>
            <person name="Stahlberg E."/>
            <person name="Terauchi A.M."/>
            <person name="Yang P."/>
            <person name="Ball S."/>
            <person name="Bowler C."/>
            <person name="Dieckmann C.L."/>
            <person name="Gladyshev V.N."/>
            <person name="Green P."/>
            <person name="Jorgensen R."/>
            <person name="Mayfield S."/>
            <person name="Mueller-Roeber B."/>
            <person name="Rajamani S."/>
            <person name="Sayre R.T."/>
            <person name="Brokstein P."/>
            <person name="Dubchak I."/>
            <person name="Goodstein D."/>
            <person name="Hornick L."/>
            <person name="Huang Y.W."/>
            <person name="Jhaveri J."/>
            <person name="Luo Y."/>
            <person name="Martinez D."/>
            <person name="Ngau W.C."/>
            <person name="Otillar B."/>
            <person name="Poliakov A."/>
            <person name="Porter A."/>
            <person name="Szajkowski L."/>
            <person name="Werner G."/>
            <person name="Zhou K."/>
            <person name="Grigoriev I.V."/>
            <person name="Rokhsar D.S."/>
            <person name="Grossman A.R."/>
        </authorList>
    </citation>
    <scope>NUCLEOTIDE SEQUENCE [LARGE SCALE GENOMIC DNA]</scope>
    <source>
        <strain evidence="11">CC-503</strain>
    </source>
</reference>
<keyword evidence="8" id="KW-0812">Transmembrane</keyword>